<accession>A0A511RL17</accession>
<evidence type="ECO:0000313" key="2">
    <source>
        <dbReference type="Proteomes" id="UP000321827"/>
    </source>
</evidence>
<dbReference type="RefSeq" id="WP_147147937.1">
    <property type="nucleotide sequence ID" value="NZ_BJXN01000012.1"/>
</dbReference>
<dbReference type="SUPFAM" id="SSF75169">
    <property type="entry name" value="DsrEFH-like"/>
    <property type="match status" value="1"/>
</dbReference>
<sequence>MAKILVLVNSGPTEKLKVRSGLTFARVAHDQGAEVRVVFLADGVRVPLAQDPDFDEALTVLSERGIVPLVCRRILETSGAPLELPGFEVTYVGADLVRAVDEGFQILSF</sequence>
<dbReference type="Proteomes" id="UP000321827">
    <property type="component" value="Unassembled WGS sequence"/>
</dbReference>
<dbReference type="InterPro" id="IPR003787">
    <property type="entry name" value="Sulphur_relay_DsrE/F-like"/>
</dbReference>
<evidence type="ECO:0000313" key="1">
    <source>
        <dbReference type="EMBL" id="GEM90315.1"/>
    </source>
</evidence>
<gene>
    <name evidence="1" type="ORF">ODE01S_17490</name>
</gene>
<name>A0A511RL17_9DEIN</name>
<dbReference type="Pfam" id="PF02635">
    <property type="entry name" value="DsrE"/>
    <property type="match status" value="1"/>
</dbReference>
<dbReference type="EMBL" id="BJXN01000012">
    <property type="protein sequence ID" value="GEM90315.1"/>
    <property type="molecule type" value="Genomic_DNA"/>
</dbReference>
<comment type="caution">
    <text evidence="1">The sequence shown here is derived from an EMBL/GenBank/DDBJ whole genome shotgun (WGS) entry which is preliminary data.</text>
</comment>
<dbReference type="AlphaFoldDB" id="A0A511RL17"/>
<reference evidence="1 2" key="1">
    <citation type="submission" date="2019-07" db="EMBL/GenBank/DDBJ databases">
        <title>Whole genome shotgun sequence of Oceanithermus desulfurans NBRC 100063.</title>
        <authorList>
            <person name="Hosoyama A."/>
            <person name="Uohara A."/>
            <person name="Ohji S."/>
            <person name="Ichikawa N."/>
        </authorList>
    </citation>
    <scope>NUCLEOTIDE SEQUENCE [LARGE SCALE GENOMIC DNA]</scope>
    <source>
        <strain evidence="1 2">NBRC 100063</strain>
    </source>
</reference>
<organism evidence="1 2">
    <name type="scientific">Oceanithermus desulfurans NBRC 100063</name>
    <dbReference type="NCBI Taxonomy" id="1227550"/>
    <lineage>
        <taxon>Bacteria</taxon>
        <taxon>Thermotogati</taxon>
        <taxon>Deinococcota</taxon>
        <taxon>Deinococci</taxon>
        <taxon>Thermales</taxon>
        <taxon>Thermaceae</taxon>
        <taxon>Oceanithermus</taxon>
    </lineage>
</organism>
<proteinExistence type="predicted"/>
<dbReference type="InterPro" id="IPR027396">
    <property type="entry name" value="DsrEFH-like"/>
</dbReference>
<dbReference type="OrthoDB" id="2083655at2"/>
<protein>
    <submittedName>
        <fullName evidence="1">Uncharacterized protein</fullName>
    </submittedName>
</protein>
<dbReference type="Gene3D" id="3.40.1260.10">
    <property type="entry name" value="DsrEFH-like"/>
    <property type="match status" value="1"/>
</dbReference>